<reference evidence="3 4" key="1">
    <citation type="submission" date="2018-03" db="EMBL/GenBank/DDBJ databases">
        <title>Complete genome sequence and methylome analysis of Pseudomonas mendocina NEB 698.</title>
        <authorList>
            <person name="Morgan R.D."/>
        </authorList>
    </citation>
    <scope>NUCLEOTIDE SEQUENCE [LARGE SCALE GENOMIC DNA]</scope>
    <source>
        <strain evidence="3 4">NEB698</strain>
    </source>
</reference>
<evidence type="ECO:0000313" key="4">
    <source>
        <dbReference type="Proteomes" id="UP000238327"/>
    </source>
</evidence>
<dbReference type="GO" id="GO:1901135">
    <property type="term" value="P:carbohydrate derivative metabolic process"/>
    <property type="evidence" value="ECO:0007669"/>
    <property type="project" value="UniProtKB-ARBA"/>
</dbReference>
<protein>
    <submittedName>
        <fullName evidence="3">Glycosyltransferase family 1 protein</fullName>
    </submittedName>
</protein>
<accession>A0A2R3QTZ7</accession>
<evidence type="ECO:0000259" key="1">
    <source>
        <dbReference type="Pfam" id="PF00534"/>
    </source>
</evidence>
<dbReference type="Pfam" id="PF00534">
    <property type="entry name" value="Glycos_transf_1"/>
    <property type="match status" value="1"/>
</dbReference>
<dbReference type="Proteomes" id="UP000238327">
    <property type="component" value="Chromosome"/>
</dbReference>
<evidence type="ECO:0000313" key="3">
    <source>
        <dbReference type="EMBL" id="AVO55246.1"/>
    </source>
</evidence>
<dbReference type="PANTHER" id="PTHR12526:SF630">
    <property type="entry name" value="GLYCOSYLTRANSFERASE"/>
    <property type="match status" value="1"/>
</dbReference>
<dbReference type="InterPro" id="IPR028098">
    <property type="entry name" value="Glyco_trans_4-like_N"/>
</dbReference>
<evidence type="ECO:0000259" key="2">
    <source>
        <dbReference type="Pfam" id="PF13579"/>
    </source>
</evidence>
<dbReference type="Pfam" id="PF13579">
    <property type="entry name" value="Glyco_trans_4_4"/>
    <property type="match status" value="1"/>
</dbReference>
<dbReference type="PANTHER" id="PTHR12526">
    <property type="entry name" value="GLYCOSYLTRANSFERASE"/>
    <property type="match status" value="1"/>
</dbReference>
<dbReference type="SUPFAM" id="SSF53756">
    <property type="entry name" value="UDP-Glycosyltransferase/glycogen phosphorylase"/>
    <property type="match status" value="1"/>
</dbReference>
<feature type="domain" description="Glycosyl transferase family 1" evidence="1">
    <location>
        <begin position="183"/>
        <end position="343"/>
    </location>
</feature>
<dbReference type="OrthoDB" id="9792269at2"/>
<sequence>MKVVFVITRSDVMGGASVHLLDLAAGLQSCGYDITILVGGQGVFLQHARNRSLSCISLKYLVREIDLIIDVKAISELRGVLKRLKPDLIHLHSSKAGIIGRICAIGLTVPCIFTAHGWAFTEGVSPSRRFLYRFIERLIAPLAKRIITVSDYDRSLALAEWVAPPGQLVVVHNGMPDIPAEMRAQRGAVGDIVRFVMVARFEAPKDQLSLLRAFAALPSERWCLELIGDGPQMQAAIDLATSLGLADNVIFSGACIDVSSRLAAADVFILISRWEGLPLTILEAMRAGLPVIASDVGGVAEAVQDGETGYLIKRDATGLLVERLGLLLADAEMRRRMGEAGRLRYESDFTFSLMLNKTIAVYEEALL</sequence>
<proteinExistence type="predicted"/>
<dbReference type="CDD" id="cd03808">
    <property type="entry name" value="GT4_CapM-like"/>
    <property type="match status" value="1"/>
</dbReference>
<name>A0A2R3QTZ7_ECTME</name>
<dbReference type="Gene3D" id="3.40.50.2000">
    <property type="entry name" value="Glycogen Phosphorylase B"/>
    <property type="match status" value="2"/>
</dbReference>
<organism evidence="3 4">
    <name type="scientific">Ectopseudomonas mendocina</name>
    <name type="common">Pseudomonas mendocina</name>
    <dbReference type="NCBI Taxonomy" id="300"/>
    <lineage>
        <taxon>Bacteria</taxon>
        <taxon>Pseudomonadati</taxon>
        <taxon>Pseudomonadota</taxon>
        <taxon>Gammaproteobacteria</taxon>
        <taxon>Pseudomonadales</taxon>
        <taxon>Pseudomonadaceae</taxon>
        <taxon>Ectopseudomonas</taxon>
    </lineage>
</organism>
<keyword evidence="3" id="KW-0808">Transferase</keyword>
<dbReference type="GO" id="GO:0016757">
    <property type="term" value="F:glycosyltransferase activity"/>
    <property type="evidence" value="ECO:0007669"/>
    <property type="project" value="InterPro"/>
</dbReference>
<dbReference type="EMBL" id="CP027657">
    <property type="protein sequence ID" value="AVO55246.1"/>
    <property type="molecule type" value="Genomic_DNA"/>
</dbReference>
<feature type="domain" description="Glycosyltransferase subfamily 4-like N-terminal" evidence="2">
    <location>
        <begin position="14"/>
        <end position="174"/>
    </location>
</feature>
<gene>
    <name evidence="3" type="ORF">C7A17_21585</name>
</gene>
<dbReference type="InterPro" id="IPR001296">
    <property type="entry name" value="Glyco_trans_1"/>
</dbReference>
<dbReference type="AlphaFoldDB" id="A0A2R3QTZ7"/>